<comment type="caution">
    <text evidence="2">The sequence shown here is derived from an EMBL/GenBank/DDBJ whole genome shotgun (WGS) entry which is preliminary data.</text>
</comment>
<dbReference type="Proteomes" id="UP000054630">
    <property type="component" value="Unassembled WGS sequence"/>
</dbReference>
<keyword evidence="3" id="KW-1185">Reference proteome</keyword>
<feature type="region of interest" description="Disordered" evidence="1">
    <location>
        <begin position="51"/>
        <end position="100"/>
    </location>
</feature>
<sequence length="164" mass="18055">MALLMHDQSVITDINSGDYGSSFDFKNYHKNSPSLIANMQNHHEMKLNLKRRQTDRQTDRQTNQQTNNQTDKKETNYRGSVTCHLDPSSSDSQPQRFLRGSTWTSSKVPALGDASDLCCACRVCTCSPLSMFNLIGLSLSALSGDDRRPPPPSTPSSGCSLPTG</sequence>
<evidence type="ECO:0000313" key="3">
    <source>
        <dbReference type="Proteomes" id="UP000054630"/>
    </source>
</evidence>
<feature type="compositionally biased region" description="Low complexity" evidence="1">
    <location>
        <begin position="60"/>
        <end position="69"/>
    </location>
</feature>
<protein>
    <submittedName>
        <fullName evidence="2">Uncharacterized protein</fullName>
    </submittedName>
</protein>
<organism evidence="2 3">
    <name type="scientific">Trichinella nelsoni</name>
    <dbReference type="NCBI Taxonomy" id="6336"/>
    <lineage>
        <taxon>Eukaryota</taxon>
        <taxon>Metazoa</taxon>
        <taxon>Ecdysozoa</taxon>
        <taxon>Nematoda</taxon>
        <taxon>Enoplea</taxon>
        <taxon>Dorylaimia</taxon>
        <taxon>Trichinellida</taxon>
        <taxon>Trichinellidae</taxon>
        <taxon>Trichinella</taxon>
    </lineage>
</organism>
<feature type="region of interest" description="Disordered" evidence="1">
    <location>
        <begin position="143"/>
        <end position="164"/>
    </location>
</feature>
<feature type="compositionally biased region" description="Low complexity" evidence="1">
    <location>
        <begin position="155"/>
        <end position="164"/>
    </location>
</feature>
<accession>A0A0V0RKJ7</accession>
<dbReference type="EMBL" id="JYDL01000143">
    <property type="protein sequence ID" value="KRX15006.1"/>
    <property type="molecule type" value="Genomic_DNA"/>
</dbReference>
<feature type="compositionally biased region" description="Polar residues" evidence="1">
    <location>
        <begin position="87"/>
        <end position="100"/>
    </location>
</feature>
<reference evidence="2 3" key="1">
    <citation type="submission" date="2015-01" db="EMBL/GenBank/DDBJ databases">
        <title>Evolution of Trichinella species and genotypes.</title>
        <authorList>
            <person name="Korhonen P.K."/>
            <person name="Edoardo P."/>
            <person name="Giuseppe L.R."/>
            <person name="Gasser R.B."/>
        </authorList>
    </citation>
    <scope>NUCLEOTIDE SEQUENCE [LARGE SCALE GENOMIC DNA]</scope>
    <source>
        <strain evidence="2">ISS37</strain>
    </source>
</reference>
<dbReference type="AlphaFoldDB" id="A0A0V0RKJ7"/>
<evidence type="ECO:0000256" key="1">
    <source>
        <dbReference type="SAM" id="MobiDB-lite"/>
    </source>
</evidence>
<evidence type="ECO:0000313" key="2">
    <source>
        <dbReference type="EMBL" id="KRX15006.1"/>
    </source>
</evidence>
<proteinExistence type="predicted"/>
<name>A0A0V0RKJ7_9BILA</name>
<gene>
    <name evidence="2" type="ORF">T07_8754</name>
</gene>